<evidence type="ECO:0008006" key="5">
    <source>
        <dbReference type="Google" id="ProtNLM"/>
    </source>
</evidence>
<gene>
    <name evidence="3" type="ORF">JR050_18115</name>
</gene>
<keyword evidence="4" id="KW-1185">Reference proteome</keyword>
<sequence length="63" mass="7402">MEEAHGFELNIGDIIWQLFNLGIILGVIAILVYLFISKKKQKKNMDERLDRIENKLDKLTNEK</sequence>
<dbReference type="Proteomes" id="UP001518925">
    <property type="component" value="Unassembled WGS sequence"/>
</dbReference>
<proteinExistence type="predicted"/>
<reference evidence="3 4" key="1">
    <citation type="submission" date="2021-02" db="EMBL/GenBank/DDBJ databases">
        <title>Bacillus sp. RD4P76, an endophyte from a halophyte.</title>
        <authorList>
            <person name="Sun J.-Q."/>
        </authorList>
    </citation>
    <scope>NUCLEOTIDE SEQUENCE [LARGE SCALE GENOMIC DNA]</scope>
    <source>
        <strain evidence="3 4">RD4P76</strain>
    </source>
</reference>
<keyword evidence="2" id="KW-1133">Transmembrane helix</keyword>
<protein>
    <recommendedName>
        <fullName evidence="5">DUF4083 domain-containing protein</fullName>
    </recommendedName>
</protein>
<name>A0ABS2DM62_9BACI</name>
<dbReference type="RefSeq" id="WP_204205054.1">
    <property type="nucleotide sequence ID" value="NZ_JAFELM010000043.1"/>
</dbReference>
<organism evidence="3 4">
    <name type="scientific">Bacillus suaedaesalsae</name>
    <dbReference type="NCBI Taxonomy" id="2810349"/>
    <lineage>
        <taxon>Bacteria</taxon>
        <taxon>Bacillati</taxon>
        <taxon>Bacillota</taxon>
        <taxon>Bacilli</taxon>
        <taxon>Bacillales</taxon>
        <taxon>Bacillaceae</taxon>
        <taxon>Bacillus</taxon>
    </lineage>
</organism>
<feature type="transmembrane region" description="Helical" evidence="2">
    <location>
        <begin position="14"/>
        <end position="36"/>
    </location>
</feature>
<evidence type="ECO:0000313" key="3">
    <source>
        <dbReference type="EMBL" id="MBM6619581.1"/>
    </source>
</evidence>
<comment type="caution">
    <text evidence="3">The sequence shown here is derived from an EMBL/GenBank/DDBJ whole genome shotgun (WGS) entry which is preliminary data.</text>
</comment>
<dbReference type="EMBL" id="JAFELM010000043">
    <property type="protein sequence ID" value="MBM6619581.1"/>
    <property type="molecule type" value="Genomic_DNA"/>
</dbReference>
<evidence type="ECO:0000256" key="1">
    <source>
        <dbReference type="SAM" id="Coils"/>
    </source>
</evidence>
<feature type="coiled-coil region" evidence="1">
    <location>
        <begin position="35"/>
        <end position="62"/>
    </location>
</feature>
<keyword evidence="2" id="KW-0812">Transmembrane</keyword>
<evidence type="ECO:0000256" key="2">
    <source>
        <dbReference type="SAM" id="Phobius"/>
    </source>
</evidence>
<evidence type="ECO:0000313" key="4">
    <source>
        <dbReference type="Proteomes" id="UP001518925"/>
    </source>
</evidence>
<keyword evidence="2" id="KW-0472">Membrane</keyword>
<accession>A0ABS2DM62</accession>
<keyword evidence="1" id="KW-0175">Coiled coil</keyword>